<feature type="site" description="Lowers pKa of active site Cys" evidence="3">
    <location>
        <position position="246"/>
    </location>
</feature>
<proteinExistence type="predicted"/>
<dbReference type="InterPro" id="IPR004045">
    <property type="entry name" value="Glutathione_S-Trfase_N"/>
</dbReference>
<feature type="binding site" evidence="2">
    <location>
        <begin position="124"/>
        <end position="127"/>
    </location>
    <ligand>
        <name>glutathione</name>
        <dbReference type="ChEBI" id="CHEBI:57925"/>
    </ligand>
</feature>
<protein>
    <submittedName>
        <fullName evidence="5">Glutathione-dependent reductase</fullName>
    </submittedName>
</protein>
<dbReference type="SUPFAM" id="SSF52833">
    <property type="entry name" value="Thioredoxin-like"/>
    <property type="match status" value="1"/>
</dbReference>
<gene>
    <name evidence="5" type="ORF">C7H19_10790</name>
</gene>
<feature type="binding site" evidence="2">
    <location>
        <position position="91"/>
    </location>
    <ligand>
        <name>glutathione</name>
        <dbReference type="ChEBI" id="CHEBI:57925"/>
    </ligand>
</feature>
<dbReference type="GO" id="GO:0004364">
    <property type="term" value="F:glutathione transferase activity"/>
    <property type="evidence" value="ECO:0007669"/>
    <property type="project" value="InterPro"/>
</dbReference>
<dbReference type="InterPro" id="IPR040079">
    <property type="entry name" value="Glutathione_S-Trfase"/>
</dbReference>
<dbReference type="InterPro" id="IPR016639">
    <property type="entry name" value="GST_Omega/GSH"/>
</dbReference>
<dbReference type="PANTHER" id="PTHR32419">
    <property type="entry name" value="GLUTATHIONYL-HYDROQUINONE REDUCTASE"/>
    <property type="match status" value="1"/>
</dbReference>
<reference evidence="5 6" key="2">
    <citation type="submission" date="2018-03" db="EMBL/GenBank/DDBJ databases">
        <authorList>
            <person name="Keele B.F."/>
        </authorList>
    </citation>
    <scope>NUCLEOTIDE SEQUENCE [LARGE SCALE GENOMIC DNA]</scope>
    <source>
        <strain evidence="5 6">CCALA 016</strain>
    </source>
</reference>
<reference evidence="5 6" key="1">
    <citation type="submission" date="2018-03" db="EMBL/GenBank/DDBJ databases">
        <title>The ancient ancestry and fast evolution of plastids.</title>
        <authorList>
            <person name="Moore K.R."/>
            <person name="Magnabosco C."/>
            <person name="Momper L."/>
            <person name="Gold D.A."/>
            <person name="Bosak T."/>
            <person name="Fournier G.P."/>
        </authorList>
    </citation>
    <scope>NUCLEOTIDE SEQUENCE [LARGE SCALE GENOMIC DNA]</scope>
    <source>
        <strain evidence="5 6">CCALA 016</strain>
    </source>
</reference>
<dbReference type="Gene3D" id="3.40.30.10">
    <property type="entry name" value="Glutaredoxin"/>
    <property type="match status" value="1"/>
</dbReference>
<feature type="active site" description="Proton donor/acceptor" evidence="1">
    <location>
        <position position="188"/>
    </location>
</feature>
<dbReference type="Proteomes" id="UP000239001">
    <property type="component" value="Unassembled WGS sequence"/>
</dbReference>
<dbReference type="GO" id="GO:0005737">
    <property type="term" value="C:cytoplasm"/>
    <property type="evidence" value="ECO:0007669"/>
    <property type="project" value="TreeGrafter"/>
</dbReference>
<dbReference type="EMBL" id="PXOH01000010">
    <property type="protein sequence ID" value="PSF37200.1"/>
    <property type="molecule type" value="Genomic_DNA"/>
</dbReference>
<dbReference type="OrthoDB" id="9769158at2"/>
<feature type="domain" description="GST C-terminal" evidence="4">
    <location>
        <begin position="163"/>
        <end position="289"/>
    </location>
</feature>
<evidence type="ECO:0000256" key="3">
    <source>
        <dbReference type="PIRSR" id="PIRSR015753-3"/>
    </source>
</evidence>
<evidence type="ECO:0000313" key="5">
    <source>
        <dbReference type="EMBL" id="PSF37200.1"/>
    </source>
</evidence>
<feature type="site" description="Lowers pKa of active site Cys" evidence="3">
    <location>
        <position position="289"/>
    </location>
</feature>
<dbReference type="SFLD" id="SFLDS00019">
    <property type="entry name" value="Glutathione_Transferase_(cytos"/>
    <property type="match status" value="1"/>
</dbReference>
<evidence type="ECO:0000256" key="2">
    <source>
        <dbReference type="PIRSR" id="PIRSR015753-2"/>
    </source>
</evidence>
<dbReference type="PIRSF" id="PIRSF015753">
    <property type="entry name" value="GST"/>
    <property type="match status" value="1"/>
</dbReference>
<dbReference type="PANTHER" id="PTHR32419:SF6">
    <property type="entry name" value="GLUTATHIONE S-TRANSFERASE OMEGA-LIKE 1-RELATED"/>
    <property type="match status" value="1"/>
</dbReference>
<dbReference type="CDD" id="cd03190">
    <property type="entry name" value="GST_C_Omega_like"/>
    <property type="match status" value="1"/>
</dbReference>
<sequence>MTSGIMIKGKWTTNRNLVDSSGKFIEIPTTFRSWVSADGQSGFKAEPGRYHLYVALACPWAHRTLIMRELKGLNDIISLSIVDPIMSDRGWKFSSNTGAIPDSINHAQYLQEIYLKAEPNYTGRITVPVLWDKHTQTIVNNESSEIMRMFDVEFAHLATQKIDLYPRELQQKIDETIEIIYQINKGVYRAGFATSQAAYEEAVRELFEHLDRWETILSKQRYLCGEQLTEADICLFVTLYRFDSVYYSLFKYNLRRILDYENLWNYLKDLYQIQRFRVTCNMEHTKRGYYTSMTEINPNQIVPLGPIIDFDEPHDRIALLQLLIKKVSISPP</sequence>
<organism evidence="5 6">
    <name type="scientific">Aphanothece hegewaldii CCALA 016</name>
    <dbReference type="NCBI Taxonomy" id="2107694"/>
    <lineage>
        <taxon>Bacteria</taxon>
        <taxon>Bacillati</taxon>
        <taxon>Cyanobacteriota</taxon>
        <taxon>Cyanophyceae</taxon>
        <taxon>Oscillatoriophycideae</taxon>
        <taxon>Chroococcales</taxon>
        <taxon>Aphanothecaceae</taxon>
        <taxon>Aphanothece</taxon>
    </lineage>
</organism>
<comment type="caution">
    <text evidence="5">The sequence shown here is derived from an EMBL/GenBank/DDBJ whole genome shotgun (WGS) entry which is preliminary data.</text>
</comment>
<feature type="binding site" evidence="2">
    <location>
        <begin position="142"/>
        <end position="143"/>
    </location>
    <ligand>
        <name>glutathione</name>
        <dbReference type="ChEBI" id="CHEBI:57925"/>
    </ligand>
</feature>
<feature type="active site" description="Nucleophile" evidence="1">
    <location>
        <position position="58"/>
    </location>
</feature>
<dbReference type="RefSeq" id="WP_106456889.1">
    <property type="nucleotide sequence ID" value="NZ_PXOH01000010.1"/>
</dbReference>
<dbReference type="PROSITE" id="PS50405">
    <property type="entry name" value="GST_CTER"/>
    <property type="match status" value="1"/>
</dbReference>
<keyword evidence="6" id="KW-1185">Reference proteome</keyword>
<dbReference type="SUPFAM" id="SSF47616">
    <property type="entry name" value="GST C-terminal domain-like"/>
    <property type="match status" value="1"/>
</dbReference>
<dbReference type="InterPro" id="IPR010987">
    <property type="entry name" value="Glutathione-S-Trfase_C-like"/>
</dbReference>
<dbReference type="InterPro" id="IPR047047">
    <property type="entry name" value="GST_Omega-like_C"/>
</dbReference>
<dbReference type="SFLD" id="SFLDG01148">
    <property type="entry name" value="Xi_(cytGST)"/>
    <property type="match status" value="1"/>
</dbReference>
<dbReference type="Gene3D" id="1.20.1050.10">
    <property type="match status" value="1"/>
</dbReference>
<evidence type="ECO:0000256" key="1">
    <source>
        <dbReference type="PIRSR" id="PIRSR015753-1"/>
    </source>
</evidence>
<dbReference type="Pfam" id="PF13409">
    <property type="entry name" value="GST_N_2"/>
    <property type="match status" value="1"/>
</dbReference>
<evidence type="ECO:0000259" key="4">
    <source>
        <dbReference type="PROSITE" id="PS50405"/>
    </source>
</evidence>
<dbReference type="InterPro" id="IPR036282">
    <property type="entry name" value="Glutathione-S-Trfase_C_sf"/>
</dbReference>
<dbReference type="Pfam" id="PF13410">
    <property type="entry name" value="GST_C_2"/>
    <property type="match status" value="1"/>
</dbReference>
<dbReference type="InterPro" id="IPR036249">
    <property type="entry name" value="Thioredoxin-like_sf"/>
</dbReference>
<dbReference type="FunFam" id="3.40.30.10:FF:000058">
    <property type="entry name" value="Glutathione S-transferase, omega"/>
    <property type="match status" value="1"/>
</dbReference>
<dbReference type="SFLD" id="SFLDG01206">
    <property type="entry name" value="Xi.1"/>
    <property type="match status" value="1"/>
</dbReference>
<evidence type="ECO:0000313" key="6">
    <source>
        <dbReference type="Proteomes" id="UP000239001"/>
    </source>
</evidence>
<name>A0A2T1LXT3_9CHRO</name>
<dbReference type="AlphaFoldDB" id="A0A2T1LXT3"/>
<accession>A0A2T1LXT3</accession>